<dbReference type="InterPro" id="IPR020941">
    <property type="entry name" value="SUFU-like_domain"/>
</dbReference>
<keyword evidence="3" id="KW-1185">Reference proteome</keyword>
<dbReference type="Pfam" id="PF05076">
    <property type="entry name" value="SUFU"/>
    <property type="match status" value="1"/>
</dbReference>
<name>A0ABR6VIT4_9FIRM</name>
<dbReference type="RefSeq" id="WP_186502802.1">
    <property type="nucleotide sequence ID" value="NZ_JACOGK010000011.1"/>
</dbReference>
<evidence type="ECO:0000313" key="3">
    <source>
        <dbReference type="Proteomes" id="UP000606870"/>
    </source>
</evidence>
<feature type="domain" description="Suppressor of fused-like" evidence="1">
    <location>
        <begin position="59"/>
        <end position="233"/>
    </location>
</feature>
<organism evidence="2 3">
    <name type="scientific">Megasphaera hominis</name>
    <dbReference type="NCBI Taxonomy" id="159836"/>
    <lineage>
        <taxon>Bacteria</taxon>
        <taxon>Bacillati</taxon>
        <taxon>Bacillota</taxon>
        <taxon>Negativicutes</taxon>
        <taxon>Veillonellales</taxon>
        <taxon>Veillonellaceae</taxon>
        <taxon>Megasphaera</taxon>
    </lineage>
</organism>
<dbReference type="Proteomes" id="UP000606870">
    <property type="component" value="Unassembled WGS sequence"/>
</dbReference>
<comment type="caution">
    <text evidence="2">The sequence shown here is derived from an EMBL/GenBank/DDBJ whole genome shotgun (WGS) entry which is preliminary data.</text>
</comment>
<protein>
    <submittedName>
        <fullName evidence="2">Suppressor of fused domain protein</fullName>
    </submittedName>
</protein>
<accession>A0ABR6VIT4</accession>
<evidence type="ECO:0000313" key="2">
    <source>
        <dbReference type="EMBL" id="MBC3536647.1"/>
    </source>
</evidence>
<reference evidence="2 3" key="1">
    <citation type="submission" date="2020-08" db="EMBL/GenBank/DDBJ databases">
        <authorList>
            <person name="Liu C."/>
            <person name="Sun Q."/>
        </authorList>
    </citation>
    <scope>NUCLEOTIDE SEQUENCE [LARGE SCALE GENOMIC DNA]</scope>
    <source>
        <strain evidence="2 3">NSJ-59</strain>
    </source>
</reference>
<dbReference type="EMBL" id="JACOGK010000011">
    <property type="protein sequence ID" value="MBC3536647.1"/>
    <property type="molecule type" value="Genomic_DNA"/>
</dbReference>
<gene>
    <name evidence="2" type="ORF">H8J70_05220</name>
</gene>
<evidence type="ECO:0000259" key="1">
    <source>
        <dbReference type="Pfam" id="PF05076"/>
    </source>
</evidence>
<sequence>MNTDSNSKAACYFSLNDRSTERVSLIHREYTEEVQAHFQGLFPARQCVIIQDESDCPLPIDLAVMYPTEEEPFYLVYTLGMSAAPMKYPAGPEMPEGRESYSELCIILPADWSLAAHGQIDVSAQHNWPLAMLRSLAKFPHVHQLWMSYGFVLPNSENGETFAPDTELSGVLIVQFEGELGELHMTDGAVVQILMPVLLYKDELDLYDEIGPDTLLDHILDCTDGSFMLNVKRPDTAKLTGF</sequence>
<proteinExistence type="predicted"/>